<dbReference type="InterPro" id="IPR016174">
    <property type="entry name" value="Di-haem_cyt_TM"/>
</dbReference>
<comment type="cofactor">
    <cofactor evidence="1">
        <name>heme b</name>
        <dbReference type="ChEBI" id="CHEBI:60344"/>
    </cofactor>
</comment>
<keyword evidence="7" id="KW-0479">Metal-binding</keyword>
<keyword evidence="16" id="KW-1185">Reference proteome</keyword>
<keyword evidence="6 13" id="KW-0812">Transmembrane</keyword>
<comment type="caution">
    <text evidence="15">The sequence shown here is derived from an EMBL/GenBank/DDBJ whole genome shotgun (WGS) entry which is preliminary data.</text>
</comment>
<evidence type="ECO:0000256" key="1">
    <source>
        <dbReference type="ARBA" id="ARBA00001970"/>
    </source>
</evidence>
<comment type="subcellular location">
    <subcellularLocation>
        <location evidence="2">Cell membrane</location>
        <topology evidence="2">Multi-pass membrane protein</topology>
    </subcellularLocation>
</comment>
<keyword evidence="10" id="KW-0408">Iron</keyword>
<evidence type="ECO:0000256" key="2">
    <source>
        <dbReference type="ARBA" id="ARBA00004651"/>
    </source>
</evidence>
<gene>
    <name evidence="15" type="ORF">NM961_19000</name>
</gene>
<organism evidence="15 16">
    <name type="scientific">Tahibacter harae</name>
    <dbReference type="NCBI Taxonomy" id="2963937"/>
    <lineage>
        <taxon>Bacteria</taxon>
        <taxon>Pseudomonadati</taxon>
        <taxon>Pseudomonadota</taxon>
        <taxon>Gammaproteobacteria</taxon>
        <taxon>Lysobacterales</taxon>
        <taxon>Rhodanobacteraceae</taxon>
        <taxon>Tahibacter</taxon>
    </lineage>
</organism>
<keyword evidence="5" id="KW-0349">Heme</keyword>
<evidence type="ECO:0000256" key="6">
    <source>
        <dbReference type="ARBA" id="ARBA00022692"/>
    </source>
</evidence>
<keyword evidence="8" id="KW-0249">Electron transport</keyword>
<dbReference type="InterPro" id="IPR052168">
    <property type="entry name" value="Cytochrome_b561_oxidase"/>
</dbReference>
<evidence type="ECO:0000256" key="12">
    <source>
        <dbReference type="ARBA" id="ARBA00037975"/>
    </source>
</evidence>
<evidence type="ECO:0000256" key="3">
    <source>
        <dbReference type="ARBA" id="ARBA00022448"/>
    </source>
</evidence>
<keyword evidence="4" id="KW-1003">Cell membrane</keyword>
<evidence type="ECO:0000313" key="16">
    <source>
        <dbReference type="Proteomes" id="UP001165498"/>
    </source>
</evidence>
<dbReference type="Proteomes" id="UP001165498">
    <property type="component" value="Unassembled WGS sequence"/>
</dbReference>
<reference evidence="15" key="1">
    <citation type="submission" date="2022-07" db="EMBL/GenBank/DDBJ databases">
        <title>Tahibacter sp., a new gammaproteobacterium isolated from the silt sample collected at pig farm.</title>
        <authorList>
            <person name="Chen H."/>
        </authorList>
    </citation>
    <scope>NUCLEOTIDE SEQUENCE</scope>
    <source>
        <strain evidence="15">P2K</strain>
    </source>
</reference>
<accession>A0ABT1QWZ1</accession>
<dbReference type="InterPro" id="IPR011577">
    <property type="entry name" value="Cyt_b561_bac/Ni-Hgenase"/>
</dbReference>
<feature type="transmembrane region" description="Helical" evidence="13">
    <location>
        <begin position="51"/>
        <end position="71"/>
    </location>
</feature>
<sequence>MSTDESTAAAAVHSIPAASAPSSAPSAQGAAVAGAPTQLPVPAHFNAAARLLHWLMAPLILAMLFVGVAMMASVHNRPWMVDLHRPLGIAILALALLRLGNRLRHPPPPLPADLPRWQARAAVASHWLLYALFIAMPLIGWAMLSAGGYPVEMIGGLHLPPLLPQDVTLYAVLRTAHGWLAKLLFATVLLHLAAALFHAWVRRDGVFSSMARGRSAPD</sequence>
<dbReference type="PANTHER" id="PTHR30529:SF6">
    <property type="entry name" value="BLL0291 PROTEIN"/>
    <property type="match status" value="1"/>
</dbReference>
<dbReference type="Gene3D" id="1.20.950.20">
    <property type="entry name" value="Transmembrane di-heme cytochromes, Chain C"/>
    <property type="match status" value="1"/>
</dbReference>
<keyword evidence="11 13" id="KW-0472">Membrane</keyword>
<evidence type="ECO:0000256" key="11">
    <source>
        <dbReference type="ARBA" id="ARBA00023136"/>
    </source>
</evidence>
<evidence type="ECO:0000256" key="13">
    <source>
        <dbReference type="SAM" id="Phobius"/>
    </source>
</evidence>
<proteinExistence type="inferred from homology"/>
<evidence type="ECO:0000256" key="10">
    <source>
        <dbReference type="ARBA" id="ARBA00023004"/>
    </source>
</evidence>
<protein>
    <submittedName>
        <fullName evidence="15">Cytochrome b/b6 domain-containing protein</fullName>
    </submittedName>
</protein>
<name>A0ABT1QWZ1_9GAMM</name>
<feature type="transmembrane region" description="Helical" evidence="13">
    <location>
        <begin position="179"/>
        <end position="201"/>
    </location>
</feature>
<dbReference type="RefSeq" id="WP_255915994.1">
    <property type="nucleotide sequence ID" value="NZ_JANFQO010000021.1"/>
</dbReference>
<dbReference type="PANTHER" id="PTHR30529">
    <property type="entry name" value="CYTOCHROME B561"/>
    <property type="match status" value="1"/>
</dbReference>
<evidence type="ECO:0000313" key="15">
    <source>
        <dbReference type="EMBL" id="MCQ4166806.1"/>
    </source>
</evidence>
<feature type="transmembrane region" description="Helical" evidence="13">
    <location>
        <begin position="121"/>
        <end position="144"/>
    </location>
</feature>
<dbReference type="Pfam" id="PF01292">
    <property type="entry name" value="Ni_hydr_CYTB"/>
    <property type="match status" value="1"/>
</dbReference>
<keyword evidence="9 13" id="KW-1133">Transmembrane helix</keyword>
<evidence type="ECO:0000256" key="5">
    <source>
        <dbReference type="ARBA" id="ARBA00022617"/>
    </source>
</evidence>
<evidence type="ECO:0000256" key="9">
    <source>
        <dbReference type="ARBA" id="ARBA00022989"/>
    </source>
</evidence>
<evidence type="ECO:0000259" key="14">
    <source>
        <dbReference type="Pfam" id="PF01292"/>
    </source>
</evidence>
<evidence type="ECO:0000256" key="7">
    <source>
        <dbReference type="ARBA" id="ARBA00022723"/>
    </source>
</evidence>
<comment type="similarity">
    <text evidence="12">Belongs to the cytochrome b561 family.</text>
</comment>
<keyword evidence="3" id="KW-0813">Transport</keyword>
<evidence type="ECO:0000256" key="8">
    <source>
        <dbReference type="ARBA" id="ARBA00022982"/>
    </source>
</evidence>
<dbReference type="SUPFAM" id="SSF81342">
    <property type="entry name" value="Transmembrane di-heme cytochromes"/>
    <property type="match status" value="1"/>
</dbReference>
<feature type="domain" description="Cytochrome b561 bacterial/Ni-hydrogenase" evidence="14">
    <location>
        <begin position="44"/>
        <end position="213"/>
    </location>
</feature>
<evidence type="ECO:0000256" key="4">
    <source>
        <dbReference type="ARBA" id="ARBA00022475"/>
    </source>
</evidence>
<feature type="transmembrane region" description="Helical" evidence="13">
    <location>
        <begin position="83"/>
        <end position="100"/>
    </location>
</feature>
<dbReference type="EMBL" id="JANFQO010000021">
    <property type="protein sequence ID" value="MCQ4166806.1"/>
    <property type="molecule type" value="Genomic_DNA"/>
</dbReference>